<proteinExistence type="predicted"/>
<protein>
    <submittedName>
        <fullName evidence="1">Uncharacterized protein</fullName>
    </submittedName>
</protein>
<dbReference type="AlphaFoldDB" id="A0A4C1X3J2"/>
<reference evidence="1 2" key="1">
    <citation type="journal article" date="2019" name="Commun. Biol.">
        <title>The bagworm genome reveals a unique fibroin gene that provides high tensile strength.</title>
        <authorList>
            <person name="Kono N."/>
            <person name="Nakamura H."/>
            <person name="Ohtoshi R."/>
            <person name="Tomita M."/>
            <person name="Numata K."/>
            <person name="Arakawa K."/>
        </authorList>
    </citation>
    <scope>NUCLEOTIDE SEQUENCE [LARGE SCALE GENOMIC DNA]</scope>
</reference>
<dbReference type="Proteomes" id="UP000299102">
    <property type="component" value="Unassembled WGS sequence"/>
</dbReference>
<sequence>MCGVSRKDRCRNSDIRKRCGLKEDVVTKVERGILWWFSHLERINESRLTKQIYRANVCDGKVGKGCSRKSYANHIDGILKNGQILSTRNRRDCKKKLMGVSEAREVCKDHTMWKSIVSAYSSGK</sequence>
<comment type="caution">
    <text evidence="1">The sequence shown here is derived from an EMBL/GenBank/DDBJ whole genome shotgun (WGS) entry which is preliminary data.</text>
</comment>
<name>A0A4C1X3J2_EUMVA</name>
<evidence type="ECO:0000313" key="2">
    <source>
        <dbReference type="Proteomes" id="UP000299102"/>
    </source>
</evidence>
<evidence type="ECO:0000313" key="1">
    <source>
        <dbReference type="EMBL" id="GBP56939.1"/>
    </source>
</evidence>
<organism evidence="1 2">
    <name type="scientific">Eumeta variegata</name>
    <name type="common">Bagworm moth</name>
    <name type="synonym">Eumeta japonica</name>
    <dbReference type="NCBI Taxonomy" id="151549"/>
    <lineage>
        <taxon>Eukaryota</taxon>
        <taxon>Metazoa</taxon>
        <taxon>Ecdysozoa</taxon>
        <taxon>Arthropoda</taxon>
        <taxon>Hexapoda</taxon>
        <taxon>Insecta</taxon>
        <taxon>Pterygota</taxon>
        <taxon>Neoptera</taxon>
        <taxon>Endopterygota</taxon>
        <taxon>Lepidoptera</taxon>
        <taxon>Glossata</taxon>
        <taxon>Ditrysia</taxon>
        <taxon>Tineoidea</taxon>
        <taxon>Psychidae</taxon>
        <taxon>Oiketicinae</taxon>
        <taxon>Eumeta</taxon>
    </lineage>
</organism>
<keyword evidence="2" id="KW-1185">Reference proteome</keyword>
<accession>A0A4C1X3J2</accession>
<dbReference type="EMBL" id="BGZK01000704">
    <property type="protein sequence ID" value="GBP56939.1"/>
    <property type="molecule type" value="Genomic_DNA"/>
</dbReference>
<dbReference type="OrthoDB" id="425681at2759"/>
<gene>
    <name evidence="1" type="ORF">EVAR_33996_1</name>
</gene>